<comment type="caution">
    <text evidence="2">The sequence shown here is derived from an EMBL/GenBank/DDBJ whole genome shotgun (WGS) entry which is preliminary data.</text>
</comment>
<evidence type="ECO:0000313" key="2">
    <source>
        <dbReference type="EMBL" id="OLP94933.1"/>
    </source>
</evidence>
<dbReference type="Proteomes" id="UP000186817">
    <property type="component" value="Unassembled WGS sequence"/>
</dbReference>
<feature type="compositionally biased region" description="Acidic residues" evidence="1">
    <location>
        <begin position="564"/>
        <end position="577"/>
    </location>
</feature>
<evidence type="ECO:0000256" key="1">
    <source>
        <dbReference type="SAM" id="MobiDB-lite"/>
    </source>
</evidence>
<reference evidence="2 3" key="1">
    <citation type="submission" date="2016-02" db="EMBL/GenBank/DDBJ databases">
        <title>Genome analysis of coral dinoflagellate symbionts highlights evolutionary adaptations to a symbiotic lifestyle.</title>
        <authorList>
            <person name="Aranda M."/>
            <person name="Li Y."/>
            <person name="Liew Y.J."/>
            <person name="Baumgarten S."/>
            <person name="Simakov O."/>
            <person name="Wilson M."/>
            <person name="Piel J."/>
            <person name="Ashoor H."/>
            <person name="Bougouffa S."/>
            <person name="Bajic V.B."/>
            <person name="Ryu T."/>
            <person name="Ravasi T."/>
            <person name="Bayer T."/>
            <person name="Micklem G."/>
            <person name="Kim H."/>
            <person name="Bhak J."/>
            <person name="Lajeunesse T.C."/>
            <person name="Voolstra C.R."/>
        </authorList>
    </citation>
    <scope>NUCLEOTIDE SEQUENCE [LARGE SCALE GENOMIC DNA]</scope>
    <source>
        <strain evidence="2 3">CCMP2467</strain>
    </source>
</reference>
<accession>A0A1Q9DID9</accession>
<dbReference type="AlphaFoldDB" id="A0A1Q9DID9"/>
<evidence type="ECO:0000313" key="3">
    <source>
        <dbReference type="Proteomes" id="UP000186817"/>
    </source>
</evidence>
<feature type="compositionally biased region" description="Basic and acidic residues" evidence="1">
    <location>
        <begin position="637"/>
        <end position="653"/>
    </location>
</feature>
<keyword evidence="3" id="KW-1185">Reference proteome</keyword>
<organism evidence="2 3">
    <name type="scientific">Symbiodinium microadriaticum</name>
    <name type="common">Dinoflagellate</name>
    <name type="synonym">Zooxanthella microadriatica</name>
    <dbReference type="NCBI Taxonomy" id="2951"/>
    <lineage>
        <taxon>Eukaryota</taxon>
        <taxon>Sar</taxon>
        <taxon>Alveolata</taxon>
        <taxon>Dinophyceae</taxon>
        <taxon>Suessiales</taxon>
        <taxon>Symbiodiniaceae</taxon>
        <taxon>Symbiodinium</taxon>
    </lineage>
</organism>
<proteinExistence type="predicted"/>
<feature type="compositionally biased region" description="Basic and acidic residues" evidence="1">
    <location>
        <begin position="234"/>
        <end position="252"/>
    </location>
</feature>
<feature type="region of interest" description="Disordered" evidence="1">
    <location>
        <begin position="536"/>
        <end position="685"/>
    </location>
</feature>
<gene>
    <name evidence="2" type="ORF">AK812_SmicGene22993</name>
</gene>
<feature type="region of interest" description="Disordered" evidence="1">
    <location>
        <begin position="230"/>
        <end position="252"/>
    </location>
</feature>
<sequence length="685" mass="75578">MDPSESCCVQGREFQIPRAHLAGLGAELPRALGDRDPNFFQTLCDFLAWRADAESAPGVLRCTAPDAAQHEVSFRLASGAFMQAEEEADGTLKVQAQEPVMEITYKQLAEDEPCPIHGVLFWAEMCFYQAFELEMAMMSALLRKLLKVMSSMYEAIRQLADSRSEEAAAFLNGCQQPGGVGYADGLHLSPDAMPHLVELLEPFLEDVAAVFSDSALCSVRDTGDAFDLAPASEVSRDRTEQHSENSQDQDRRGQVAAAVLGAVPLHPVAGRGLRGIGQELAWKLSEGEFLPHKSKQRPVGYEWTWPRQLREAVEGMLEACSEKGLALHLLDIVPENDIQKAGEEETAWWDDWEQQRERGMIVAAPTVSSDIPVPAVVEYYCNQRGDFVYERIREVREWPSTSVDAYYSYAMALLMEHRLRYALTKVGTEHILGERMRKPAIRGPAFTSKRTRLRRRSERVAGSSDQGKVAKARLRAPAELESEFHQLAIFLSLTDCGCFLWDTKLTVGLLQKMIYLTVGFVGMLAARSGKFEDHCEHNDEVSDQTAAGDDDACDAHDAYGDGNGADDDVADVDDDCDRSDFADAEVSAGSGDEVDSDKENVIKRVPLQRQAAEKIDTSAPYQRGGDAPAPMVLEIPFTDKVKPKPKLSSDSRGSKRSAALDAPGEDMTRGRRPPAAPCRLESKDP</sequence>
<protein>
    <submittedName>
        <fullName evidence="2">Uncharacterized protein</fullName>
    </submittedName>
</protein>
<name>A0A1Q9DID9_SYMMI</name>
<dbReference type="OrthoDB" id="444403at2759"/>
<dbReference type="EMBL" id="LSRX01000522">
    <property type="protein sequence ID" value="OLP94933.1"/>
    <property type="molecule type" value="Genomic_DNA"/>
</dbReference>